<dbReference type="STRING" id="989403.SAMN05421798_11837"/>
<evidence type="ECO:0000313" key="3">
    <source>
        <dbReference type="EMBL" id="KZL18270.1"/>
    </source>
</evidence>
<dbReference type="Pfam" id="PF11127">
    <property type="entry name" value="YgaP-like_TM"/>
    <property type="match status" value="1"/>
</dbReference>
<name>A0A165XZJ3_9HYPH</name>
<sequence length="70" mass="7589">MTANVGTIDRILRFVIGIVLIALPLTTNLALFAQPFVYYGAIGVGMVMLLVSALRLCPLYAIFGIKTCRT</sequence>
<comment type="caution">
    <text evidence="3">The sequence shown here is derived from an EMBL/GenBank/DDBJ whole genome shotgun (WGS) entry which is preliminary data.</text>
</comment>
<gene>
    <name evidence="3" type="ORF">PsAD2_02662</name>
</gene>
<keyword evidence="1" id="KW-0472">Membrane</keyword>
<evidence type="ECO:0000313" key="4">
    <source>
        <dbReference type="Proteomes" id="UP000076577"/>
    </source>
</evidence>
<proteinExistence type="predicted"/>
<dbReference type="InterPro" id="IPR021309">
    <property type="entry name" value="YgaP-like_TM"/>
</dbReference>
<dbReference type="PATRIC" id="fig|989403.3.peg.2851"/>
<feature type="transmembrane region" description="Helical" evidence="1">
    <location>
        <begin position="12"/>
        <end position="32"/>
    </location>
</feature>
<reference evidence="3 4" key="1">
    <citation type="journal article" date="2016" name="Front. Microbiol.">
        <title>Comparative Genomic Analysis Reveals a Diverse Repertoire of Genes Involved in Prokaryote-Eukaryote Interactions within the Pseudovibrio Genus.</title>
        <authorList>
            <person name="Romano S."/>
            <person name="Fernandez-Guerra A."/>
            <person name="Reen F.J."/>
            <person name="Glockner F.O."/>
            <person name="Crowley S.P."/>
            <person name="O'Sullivan O."/>
            <person name="Cotter P.D."/>
            <person name="Adams C."/>
            <person name="Dobson A.D."/>
            <person name="O'Gara F."/>
        </authorList>
    </citation>
    <scope>NUCLEOTIDE SEQUENCE [LARGE SCALE GENOMIC DNA]</scope>
    <source>
        <strain evidence="3 4">Ad2</strain>
    </source>
</reference>
<feature type="transmembrane region" description="Helical" evidence="1">
    <location>
        <begin position="38"/>
        <end position="63"/>
    </location>
</feature>
<keyword evidence="4" id="KW-1185">Reference proteome</keyword>
<keyword evidence="1" id="KW-0812">Transmembrane</keyword>
<evidence type="ECO:0000259" key="2">
    <source>
        <dbReference type="Pfam" id="PF11127"/>
    </source>
</evidence>
<dbReference type="EMBL" id="LMCB01000023">
    <property type="protein sequence ID" value="KZL18270.1"/>
    <property type="molecule type" value="Genomic_DNA"/>
</dbReference>
<protein>
    <recommendedName>
        <fullName evidence="2">Inner membrane protein YgaP-like transmembrane domain-containing protein</fullName>
    </recommendedName>
</protein>
<dbReference type="Proteomes" id="UP000076577">
    <property type="component" value="Unassembled WGS sequence"/>
</dbReference>
<evidence type="ECO:0000256" key="1">
    <source>
        <dbReference type="SAM" id="Phobius"/>
    </source>
</evidence>
<accession>A0A165XZJ3</accession>
<organism evidence="3 4">
    <name type="scientific">Pseudovibrio axinellae</name>
    <dbReference type="NCBI Taxonomy" id="989403"/>
    <lineage>
        <taxon>Bacteria</taxon>
        <taxon>Pseudomonadati</taxon>
        <taxon>Pseudomonadota</taxon>
        <taxon>Alphaproteobacteria</taxon>
        <taxon>Hyphomicrobiales</taxon>
        <taxon>Stappiaceae</taxon>
        <taxon>Pseudovibrio</taxon>
    </lineage>
</organism>
<dbReference type="RefSeq" id="WP_068006621.1">
    <property type="nucleotide sequence ID" value="NZ_FOFM01000018.1"/>
</dbReference>
<feature type="domain" description="Inner membrane protein YgaP-like transmembrane" evidence="2">
    <location>
        <begin position="1"/>
        <end position="69"/>
    </location>
</feature>
<dbReference type="OrthoDB" id="9804804at2"/>
<keyword evidence="1" id="KW-1133">Transmembrane helix</keyword>
<dbReference type="AlphaFoldDB" id="A0A165XZJ3"/>